<dbReference type="Proteomes" id="UP000037035">
    <property type="component" value="Unassembled WGS sequence"/>
</dbReference>
<dbReference type="VEuPathDB" id="FungiDB:VP01_1061g11"/>
<dbReference type="Pfam" id="PF05699">
    <property type="entry name" value="Dimer_Tnp_hAT"/>
    <property type="match status" value="1"/>
</dbReference>
<dbReference type="GO" id="GO:0046983">
    <property type="term" value="F:protein dimerization activity"/>
    <property type="evidence" value="ECO:0007669"/>
    <property type="project" value="InterPro"/>
</dbReference>
<dbReference type="SUPFAM" id="SSF53098">
    <property type="entry name" value="Ribonuclease H-like"/>
    <property type="match status" value="1"/>
</dbReference>
<evidence type="ECO:0000259" key="1">
    <source>
        <dbReference type="Pfam" id="PF05699"/>
    </source>
</evidence>
<dbReference type="InterPro" id="IPR012337">
    <property type="entry name" value="RNaseH-like_sf"/>
</dbReference>
<sequence length="47" mass="5171">MECLAKLAAKDQKSLSIWWKDHSKKFPVLLSLAKDYLASSASSCAAE</sequence>
<comment type="caution">
    <text evidence="2">The sequence shown here is derived from an EMBL/GenBank/DDBJ whole genome shotgun (WGS) entry which is preliminary data.</text>
</comment>
<protein>
    <recommendedName>
        <fullName evidence="1">HAT C-terminal dimerisation domain-containing protein</fullName>
    </recommendedName>
</protein>
<organism evidence="2 3">
    <name type="scientific">Puccinia sorghi</name>
    <dbReference type="NCBI Taxonomy" id="27349"/>
    <lineage>
        <taxon>Eukaryota</taxon>
        <taxon>Fungi</taxon>
        <taxon>Dikarya</taxon>
        <taxon>Basidiomycota</taxon>
        <taxon>Pucciniomycotina</taxon>
        <taxon>Pucciniomycetes</taxon>
        <taxon>Pucciniales</taxon>
        <taxon>Pucciniaceae</taxon>
        <taxon>Puccinia</taxon>
    </lineage>
</organism>
<name>A0A0L6VU56_9BASI</name>
<reference evidence="2 3" key="1">
    <citation type="submission" date="2015-08" db="EMBL/GenBank/DDBJ databases">
        <title>Next Generation Sequencing and Analysis of the Genome of Puccinia sorghi L Schw, the Causal Agent of Maize Common Rust.</title>
        <authorList>
            <person name="Rochi L."/>
            <person name="Burguener G."/>
            <person name="Darino M."/>
            <person name="Turjanski A."/>
            <person name="Kreff E."/>
            <person name="Dieguez M.J."/>
            <person name="Sacco F."/>
        </authorList>
    </citation>
    <scope>NUCLEOTIDE SEQUENCE [LARGE SCALE GENOMIC DNA]</scope>
    <source>
        <strain evidence="2 3">RO10H11247</strain>
    </source>
</reference>
<dbReference type="OrthoDB" id="3264316at2759"/>
<evidence type="ECO:0000313" key="3">
    <source>
        <dbReference type="Proteomes" id="UP000037035"/>
    </source>
</evidence>
<dbReference type="InterPro" id="IPR008906">
    <property type="entry name" value="HATC_C_dom"/>
</dbReference>
<keyword evidence="3" id="KW-1185">Reference proteome</keyword>
<evidence type="ECO:0000313" key="2">
    <source>
        <dbReference type="EMBL" id="KNZ64147.1"/>
    </source>
</evidence>
<accession>A0A0L6VU56</accession>
<feature type="domain" description="HAT C-terminal dimerisation" evidence="1">
    <location>
        <begin position="13"/>
        <end position="47"/>
    </location>
</feature>
<dbReference type="AlphaFoldDB" id="A0A0L6VU56"/>
<proteinExistence type="predicted"/>
<gene>
    <name evidence="2" type="ORF">VP01_1061g11</name>
</gene>
<dbReference type="EMBL" id="LAVV01000688">
    <property type="protein sequence ID" value="KNZ64147.1"/>
    <property type="molecule type" value="Genomic_DNA"/>
</dbReference>